<keyword evidence="4" id="KW-0807">Transducer</keyword>
<dbReference type="RefSeq" id="WP_126698735.1">
    <property type="nucleotide sequence ID" value="NZ_RWKW01000025.1"/>
</dbReference>
<feature type="domain" description="Methyl-accepting transducer" evidence="6">
    <location>
        <begin position="208"/>
        <end position="437"/>
    </location>
</feature>
<comment type="caution">
    <text evidence="10">The sequence shown here is derived from an EMBL/GenBank/DDBJ whole genome shotgun (WGS) entry which is preliminary data.</text>
</comment>
<evidence type="ECO:0000259" key="8">
    <source>
        <dbReference type="PROSITE" id="PS50113"/>
    </source>
</evidence>
<dbReference type="OrthoDB" id="3289104at2"/>
<dbReference type="InterPro" id="IPR000014">
    <property type="entry name" value="PAS"/>
</dbReference>
<dbReference type="InterPro" id="IPR004090">
    <property type="entry name" value="Chemotax_Me-accpt_rcpt"/>
</dbReference>
<evidence type="ECO:0000256" key="3">
    <source>
        <dbReference type="ARBA" id="ARBA00029447"/>
    </source>
</evidence>
<proteinExistence type="inferred from homology"/>
<dbReference type="PROSITE" id="PS50111">
    <property type="entry name" value="CHEMOTAXIS_TRANSDUC_2"/>
    <property type="match status" value="1"/>
</dbReference>
<evidence type="ECO:0000313" key="11">
    <source>
        <dbReference type="Proteomes" id="UP000278398"/>
    </source>
</evidence>
<keyword evidence="2" id="KW-0145">Chemotaxis</keyword>
<dbReference type="InterPro" id="IPR003660">
    <property type="entry name" value="HAMP_dom"/>
</dbReference>
<name>A0A429Z0K1_9HYPH</name>
<dbReference type="GO" id="GO:0004888">
    <property type="term" value="F:transmembrane signaling receptor activity"/>
    <property type="evidence" value="ECO:0007669"/>
    <property type="project" value="InterPro"/>
</dbReference>
<evidence type="ECO:0000256" key="4">
    <source>
        <dbReference type="PROSITE-ProRule" id="PRU00284"/>
    </source>
</evidence>
<dbReference type="InterPro" id="IPR004089">
    <property type="entry name" value="MCPsignal_dom"/>
</dbReference>
<dbReference type="InterPro" id="IPR051310">
    <property type="entry name" value="MCP_chemotaxis"/>
</dbReference>
<dbReference type="FunFam" id="1.10.287.950:FF:000001">
    <property type="entry name" value="Methyl-accepting chemotaxis sensory transducer"/>
    <property type="match status" value="1"/>
</dbReference>
<dbReference type="InterPro" id="IPR013655">
    <property type="entry name" value="PAS_fold_3"/>
</dbReference>
<feature type="domain" description="PAS" evidence="7">
    <location>
        <begin position="20"/>
        <end position="63"/>
    </location>
</feature>
<dbReference type="CDD" id="cd00130">
    <property type="entry name" value="PAS"/>
    <property type="match status" value="1"/>
</dbReference>
<keyword evidence="11" id="KW-1185">Reference proteome</keyword>
<protein>
    <submittedName>
        <fullName evidence="10">PAS domain-containing methyl-accepting chemotaxis protein</fullName>
    </submittedName>
</protein>
<dbReference type="InterPro" id="IPR000700">
    <property type="entry name" value="PAS-assoc_C"/>
</dbReference>
<feature type="compositionally biased region" description="Low complexity" evidence="5">
    <location>
        <begin position="471"/>
        <end position="493"/>
    </location>
</feature>
<dbReference type="PROSITE" id="PS50112">
    <property type="entry name" value="PAS"/>
    <property type="match status" value="1"/>
</dbReference>
<dbReference type="GO" id="GO:0006935">
    <property type="term" value="P:chemotaxis"/>
    <property type="evidence" value="ECO:0007669"/>
    <property type="project" value="UniProtKB-KW"/>
</dbReference>
<comment type="subcellular location">
    <subcellularLocation>
        <location evidence="1">Membrane</location>
    </subcellularLocation>
</comment>
<evidence type="ECO:0000256" key="2">
    <source>
        <dbReference type="ARBA" id="ARBA00022500"/>
    </source>
</evidence>
<dbReference type="GO" id="GO:0007165">
    <property type="term" value="P:signal transduction"/>
    <property type="evidence" value="ECO:0007669"/>
    <property type="project" value="UniProtKB-KW"/>
</dbReference>
<evidence type="ECO:0000256" key="5">
    <source>
        <dbReference type="SAM" id="MobiDB-lite"/>
    </source>
</evidence>
<dbReference type="SUPFAM" id="SSF55785">
    <property type="entry name" value="PYP-like sensor domain (PAS domain)"/>
    <property type="match status" value="1"/>
</dbReference>
<dbReference type="CDD" id="cd11386">
    <property type="entry name" value="MCP_signal"/>
    <property type="match status" value="1"/>
</dbReference>
<dbReference type="SUPFAM" id="SSF58104">
    <property type="entry name" value="Methyl-accepting chemotaxis protein (MCP) signaling domain"/>
    <property type="match status" value="1"/>
</dbReference>
<dbReference type="NCBIfam" id="TIGR00229">
    <property type="entry name" value="sensory_box"/>
    <property type="match status" value="1"/>
</dbReference>
<feature type="domain" description="PAC" evidence="8">
    <location>
        <begin position="92"/>
        <end position="144"/>
    </location>
</feature>
<sequence>MGFFTAGARSKAGKIENAELEAKVAAIMRSQAVIEFTLDGTILAANENFLATLGYTEAEIVGKRHSMFVDKDFAASAEYKAFWERLRSGEFFSDKFRRVGKGGREIWIQASYNPLFDAAGKPYKVIKFAADVSEIEFERRRNEEERASRAREQQKVVEALAGGLRNLAAGNLVNGISEHLPTEYEALRLDFNRAVDALRSTLGSIADSAETVRSGTSEIMRASDDLSKRTEQNAASLEETAAALTELTETVRQTAEGARKADQTVSSTRSDAEKSGEIVREAITAMEQIEKSSSQISQIIGVIDEIAFQTNLLALNAGVEAARAGDAGRGFAVVAQEVRALAQRSAEAAKEIKALISTSAAHVDSGVTLVGNTRDALLRIVSAFGGISQLVSAMAASAEAQSTGIAQINVAIGHMDQSTQQNAAMVEQSTAAAVSLGREAEAMAELVGRFEIGASRPVAPASRHGNVRTLHPAPSRAAHAPRPSHAAGRSAAARKVEPAAEADGWEEF</sequence>
<evidence type="ECO:0000256" key="1">
    <source>
        <dbReference type="ARBA" id="ARBA00004370"/>
    </source>
</evidence>
<dbReference type="PROSITE" id="PS50885">
    <property type="entry name" value="HAMP"/>
    <property type="match status" value="1"/>
</dbReference>
<dbReference type="Gene3D" id="1.10.287.950">
    <property type="entry name" value="Methyl-accepting chemotaxis protein"/>
    <property type="match status" value="1"/>
</dbReference>
<dbReference type="Proteomes" id="UP000278398">
    <property type="component" value="Unassembled WGS sequence"/>
</dbReference>
<evidence type="ECO:0000259" key="7">
    <source>
        <dbReference type="PROSITE" id="PS50112"/>
    </source>
</evidence>
<dbReference type="InterPro" id="IPR035965">
    <property type="entry name" value="PAS-like_dom_sf"/>
</dbReference>
<dbReference type="Pfam" id="PF00015">
    <property type="entry name" value="MCPsignal"/>
    <property type="match status" value="1"/>
</dbReference>
<dbReference type="PANTHER" id="PTHR43531">
    <property type="entry name" value="PROTEIN ICFG"/>
    <property type="match status" value="1"/>
</dbReference>
<evidence type="ECO:0000259" key="6">
    <source>
        <dbReference type="PROSITE" id="PS50111"/>
    </source>
</evidence>
<dbReference type="AlphaFoldDB" id="A0A429Z0K1"/>
<dbReference type="PROSITE" id="PS50113">
    <property type="entry name" value="PAC"/>
    <property type="match status" value="1"/>
</dbReference>
<evidence type="ECO:0000313" key="10">
    <source>
        <dbReference type="EMBL" id="RST87174.1"/>
    </source>
</evidence>
<accession>A0A429Z0K1</accession>
<dbReference type="EMBL" id="RWKW01000025">
    <property type="protein sequence ID" value="RST87174.1"/>
    <property type="molecule type" value="Genomic_DNA"/>
</dbReference>
<evidence type="ECO:0000259" key="9">
    <source>
        <dbReference type="PROSITE" id="PS50885"/>
    </source>
</evidence>
<dbReference type="SMART" id="SM00283">
    <property type="entry name" value="MA"/>
    <property type="match status" value="1"/>
</dbReference>
<comment type="similarity">
    <text evidence="3">Belongs to the methyl-accepting chemotaxis (MCP) protein family.</text>
</comment>
<feature type="region of interest" description="Disordered" evidence="5">
    <location>
        <begin position="459"/>
        <end position="508"/>
    </location>
</feature>
<dbReference type="Pfam" id="PF08447">
    <property type="entry name" value="PAS_3"/>
    <property type="match status" value="1"/>
</dbReference>
<dbReference type="Gene3D" id="3.30.450.20">
    <property type="entry name" value="PAS domain"/>
    <property type="match status" value="1"/>
</dbReference>
<feature type="domain" description="HAMP" evidence="9">
    <location>
        <begin position="151"/>
        <end position="203"/>
    </location>
</feature>
<gene>
    <name evidence="10" type="ORF">EJC49_06945</name>
</gene>
<reference evidence="10 11" key="1">
    <citation type="submission" date="2018-12" db="EMBL/GenBank/DDBJ databases">
        <title>Mesorhizobium carbonis sp. nov., isolated from coal mine water.</title>
        <authorList>
            <person name="Xin W."/>
            <person name="Xu Z."/>
            <person name="Xiang F."/>
            <person name="Zhang J."/>
            <person name="Xi L."/>
            <person name="Liu J."/>
        </authorList>
    </citation>
    <scope>NUCLEOTIDE SEQUENCE [LARGE SCALE GENOMIC DNA]</scope>
    <source>
        <strain evidence="10 11">B2.3</strain>
    </source>
</reference>
<dbReference type="GO" id="GO:0016020">
    <property type="term" value="C:membrane"/>
    <property type="evidence" value="ECO:0007669"/>
    <property type="project" value="UniProtKB-SubCell"/>
</dbReference>
<dbReference type="PRINTS" id="PR00260">
    <property type="entry name" value="CHEMTRNSDUCR"/>
</dbReference>
<organism evidence="10 11">
    <name type="scientific">Aquibium carbonis</name>
    <dbReference type="NCBI Taxonomy" id="2495581"/>
    <lineage>
        <taxon>Bacteria</taxon>
        <taxon>Pseudomonadati</taxon>
        <taxon>Pseudomonadota</taxon>
        <taxon>Alphaproteobacteria</taxon>
        <taxon>Hyphomicrobiales</taxon>
        <taxon>Phyllobacteriaceae</taxon>
        <taxon>Aquibium</taxon>
    </lineage>
</organism>
<dbReference type="PANTHER" id="PTHR43531:SF11">
    <property type="entry name" value="METHYL-ACCEPTING CHEMOTAXIS PROTEIN 3"/>
    <property type="match status" value="1"/>
</dbReference>